<dbReference type="Pfam" id="PF00355">
    <property type="entry name" value="Rieske"/>
    <property type="match status" value="1"/>
</dbReference>
<evidence type="ECO:0000259" key="6">
    <source>
        <dbReference type="PROSITE" id="PS51296"/>
    </source>
</evidence>
<evidence type="ECO:0000256" key="2">
    <source>
        <dbReference type="ARBA" id="ARBA00022723"/>
    </source>
</evidence>
<keyword evidence="5" id="KW-1015">Disulfide bond</keyword>
<keyword evidence="1" id="KW-0001">2Fe-2S</keyword>
<accession>A0ABW1V5C1</accession>
<keyword evidence="2" id="KW-0479">Metal-binding</keyword>
<dbReference type="Gene3D" id="3.30.9.10">
    <property type="entry name" value="D-Amino Acid Oxidase, subunit A, domain 2"/>
    <property type="match status" value="1"/>
</dbReference>
<evidence type="ECO:0000256" key="1">
    <source>
        <dbReference type="ARBA" id="ARBA00022714"/>
    </source>
</evidence>
<dbReference type="InterPro" id="IPR005805">
    <property type="entry name" value="Rieske_Fe-S_prot_C"/>
</dbReference>
<dbReference type="CDD" id="cd03477">
    <property type="entry name" value="Rieske_YhfW_C"/>
    <property type="match status" value="1"/>
</dbReference>
<dbReference type="Pfam" id="PF01266">
    <property type="entry name" value="DAO"/>
    <property type="match status" value="1"/>
</dbReference>
<evidence type="ECO:0000313" key="8">
    <source>
        <dbReference type="Proteomes" id="UP001596233"/>
    </source>
</evidence>
<evidence type="ECO:0000256" key="3">
    <source>
        <dbReference type="ARBA" id="ARBA00023004"/>
    </source>
</evidence>
<organism evidence="7 8">
    <name type="scientific">Paenibacillus septentrionalis</name>
    <dbReference type="NCBI Taxonomy" id="429342"/>
    <lineage>
        <taxon>Bacteria</taxon>
        <taxon>Bacillati</taxon>
        <taxon>Bacillota</taxon>
        <taxon>Bacilli</taxon>
        <taxon>Bacillales</taxon>
        <taxon>Paenibacillaceae</taxon>
        <taxon>Paenibacillus</taxon>
    </lineage>
</organism>
<keyword evidence="4" id="KW-0411">Iron-sulfur</keyword>
<dbReference type="InterPro" id="IPR017941">
    <property type="entry name" value="Rieske_2Fe-2S"/>
</dbReference>
<protein>
    <submittedName>
        <fullName evidence="7">FAD-dependent oxidoreductase</fullName>
    </submittedName>
</protein>
<dbReference type="EMBL" id="JBHSTE010000004">
    <property type="protein sequence ID" value="MFC6333810.1"/>
    <property type="molecule type" value="Genomic_DNA"/>
</dbReference>
<evidence type="ECO:0000256" key="4">
    <source>
        <dbReference type="ARBA" id="ARBA00023014"/>
    </source>
</evidence>
<keyword evidence="8" id="KW-1185">Reference proteome</keyword>
<dbReference type="PANTHER" id="PTHR13847:SF274">
    <property type="entry name" value="RIESKE 2FE-2S IRON-SULFUR PROTEIN YHFW-RELATED"/>
    <property type="match status" value="1"/>
</dbReference>
<dbReference type="Proteomes" id="UP001596233">
    <property type="component" value="Unassembled WGS sequence"/>
</dbReference>
<dbReference type="SUPFAM" id="SSF51971">
    <property type="entry name" value="Nucleotide-binding domain"/>
    <property type="match status" value="1"/>
</dbReference>
<feature type="domain" description="Rieske" evidence="6">
    <location>
        <begin position="416"/>
        <end position="500"/>
    </location>
</feature>
<dbReference type="SUPFAM" id="SSF50022">
    <property type="entry name" value="ISP domain"/>
    <property type="match status" value="1"/>
</dbReference>
<dbReference type="InterPro" id="IPR038010">
    <property type="entry name" value="YhfW_C"/>
</dbReference>
<gene>
    <name evidence="7" type="ORF">ACFP56_14370</name>
</gene>
<dbReference type="InterPro" id="IPR006076">
    <property type="entry name" value="FAD-dep_OxRdtase"/>
</dbReference>
<evidence type="ECO:0000256" key="5">
    <source>
        <dbReference type="ARBA" id="ARBA00023157"/>
    </source>
</evidence>
<dbReference type="InterPro" id="IPR036188">
    <property type="entry name" value="FAD/NAD-bd_sf"/>
</dbReference>
<dbReference type="Gene3D" id="2.102.10.10">
    <property type="entry name" value="Rieske [2Fe-2S] iron-sulphur domain"/>
    <property type="match status" value="1"/>
</dbReference>
<dbReference type="PRINTS" id="PR00162">
    <property type="entry name" value="RIESKE"/>
</dbReference>
<dbReference type="InterPro" id="IPR036922">
    <property type="entry name" value="Rieske_2Fe-2S_sf"/>
</dbReference>
<comment type="caution">
    <text evidence="7">The sequence shown here is derived from an EMBL/GenBank/DDBJ whole genome shotgun (WGS) entry which is preliminary data.</text>
</comment>
<name>A0ABW1V5C1_9BACL</name>
<dbReference type="PROSITE" id="PS51296">
    <property type="entry name" value="RIESKE"/>
    <property type="match status" value="1"/>
</dbReference>
<dbReference type="PANTHER" id="PTHR13847">
    <property type="entry name" value="SARCOSINE DEHYDROGENASE-RELATED"/>
    <property type="match status" value="1"/>
</dbReference>
<dbReference type="Gene3D" id="3.50.50.60">
    <property type="entry name" value="FAD/NAD(P)-binding domain"/>
    <property type="match status" value="1"/>
</dbReference>
<dbReference type="RefSeq" id="WP_379235660.1">
    <property type="nucleotide sequence ID" value="NZ_JBHSTE010000004.1"/>
</dbReference>
<reference evidence="8" key="1">
    <citation type="journal article" date="2019" name="Int. J. Syst. Evol. Microbiol.">
        <title>The Global Catalogue of Microorganisms (GCM) 10K type strain sequencing project: providing services to taxonomists for standard genome sequencing and annotation.</title>
        <authorList>
            <consortium name="The Broad Institute Genomics Platform"/>
            <consortium name="The Broad Institute Genome Sequencing Center for Infectious Disease"/>
            <person name="Wu L."/>
            <person name="Ma J."/>
        </authorList>
    </citation>
    <scope>NUCLEOTIDE SEQUENCE [LARGE SCALE GENOMIC DNA]</scope>
    <source>
        <strain evidence="8">PCU 280</strain>
    </source>
</reference>
<keyword evidence="3" id="KW-0408">Iron</keyword>
<evidence type="ECO:0000313" key="7">
    <source>
        <dbReference type="EMBL" id="MFC6333810.1"/>
    </source>
</evidence>
<proteinExistence type="predicted"/>
<sequence length="500" mass="56158">MNLPQFPQSYWLNSAELPQFPSLKEDTKSDVVIVGAGITGITLAYLLAKRGKSVIIIEAGEVLSGTTGHTTAKITCQHDVIYDEFISHFGKERTKQYYEANKEALHFVKQLIDEHSIECDYKEQDAWLYTKSVDEIPKLKQEYSAYEALGIDGELTDSSPLPFTVRAGLKMPKQAQFNPVQYLVKLLDLAIQQGVKVYEHTTAATVDKPSYVITKEGKKIESEHIVSCSHFPFYDDQQFFFARMYSERSYAICFKPKQPYPGGMYLGIDDPKRSLRSVTIDGEEYVIAGGENHPTGQGICTIKHYEAVEQFAEQAFGIEKIMYRWSAQDYTTLDKLPFIGATDHNPKLYVASGYKKWGMTTGTLAALLLDKTISGEQSPYEELFSPKRFYADPTVKTFLTYAGNMVKHMVKGKLEAVTRQPEELEAGQGSVVSVDGKRAGAYRDHEGQLHIVDTTCTHMGCEVEWNSGDLSWDCPCHGSRFSYLGEVLDGPADKPLKRIQ</sequence>